<protein>
    <submittedName>
        <fullName evidence="2">Protein FAM111A</fullName>
    </submittedName>
</protein>
<dbReference type="Proteomes" id="UP001178508">
    <property type="component" value="Chromosome 18"/>
</dbReference>
<feature type="region of interest" description="Disordered" evidence="1">
    <location>
        <begin position="1"/>
        <end position="38"/>
    </location>
</feature>
<dbReference type="EMBL" id="OY660881">
    <property type="protein sequence ID" value="CAJ1078589.1"/>
    <property type="molecule type" value="Genomic_DNA"/>
</dbReference>
<evidence type="ECO:0000256" key="1">
    <source>
        <dbReference type="SAM" id="MobiDB-lite"/>
    </source>
</evidence>
<feature type="compositionally biased region" description="Basic and acidic residues" evidence="1">
    <location>
        <begin position="17"/>
        <end position="38"/>
    </location>
</feature>
<dbReference type="InterPro" id="IPR043504">
    <property type="entry name" value="Peptidase_S1_PA_chymotrypsin"/>
</dbReference>
<name>A0AAV1GZW6_XYRNO</name>
<accession>A0AAV1GZW6</accession>
<dbReference type="Pfam" id="PF13365">
    <property type="entry name" value="Trypsin_2"/>
    <property type="match status" value="1"/>
</dbReference>
<dbReference type="InterPro" id="IPR009003">
    <property type="entry name" value="Peptidase_S1_PA"/>
</dbReference>
<feature type="region of interest" description="Disordered" evidence="1">
    <location>
        <begin position="237"/>
        <end position="272"/>
    </location>
</feature>
<proteinExistence type="predicted"/>
<organism evidence="2 3">
    <name type="scientific">Xyrichtys novacula</name>
    <name type="common">Pearly razorfish</name>
    <name type="synonym">Hemipteronotus novacula</name>
    <dbReference type="NCBI Taxonomy" id="13765"/>
    <lineage>
        <taxon>Eukaryota</taxon>
        <taxon>Metazoa</taxon>
        <taxon>Chordata</taxon>
        <taxon>Craniata</taxon>
        <taxon>Vertebrata</taxon>
        <taxon>Euteleostomi</taxon>
        <taxon>Actinopterygii</taxon>
        <taxon>Neopterygii</taxon>
        <taxon>Teleostei</taxon>
        <taxon>Neoteleostei</taxon>
        <taxon>Acanthomorphata</taxon>
        <taxon>Eupercaria</taxon>
        <taxon>Labriformes</taxon>
        <taxon>Labridae</taxon>
        <taxon>Xyrichtys</taxon>
    </lineage>
</organism>
<feature type="compositionally biased region" description="Basic and acidic residues" evidence="1">
    <location>
        <begin position="259"/>
        <end position="272"/>
    </location>
</feature>
<dbReference type="SUPFAM" id="SSF50494">
    <property type="entry name" value="Trypsin-like serine proteases"/>
    <property type="match status" value="1"/>
</dbReference>
<sequence length="648" mass="73772">MAEEQTGGAAAPQSDFSSRREVKREDDGLSKDEHRHTIKIRFGDKDPNVYPVPCTEPQTVLAAIKTRKKYESLKYSDQKIMIEMRWEGKVISIPTHFPCTLLKDEEILFVRKTAKEVEEVNEPQTKEDILSKDKYSVFYIDSEGGQNTETKPFLKSNEFKKLNYLCVYGNKEIPSEENSVRKTLEQDGRFDRNTFSQVSSFTLTDNDQPDTVIQCNDPVEPLQGKYLKITFPWGEGAKKKRESERTRQLEKTFPQGEGAKNKREPDASEKTRRLEELVKRSGFCLKKAEGESGVDPEEIGKDLPEQFPELSKVVESRFPGNSFQEVLNKSKEKFAEIQQSFRDVSTHRTLLERGQSVCQVVIEGEKRSRGTGFVLFDNFIMTNAHLFRGCTKGKRLLDGTKVHVLFNYEKPESNTSKHYVQLSHKSKIKYGLDYAILEIQPEGQHSSQTPSGQTEEPSPTQTEESSIPPGLLEELGKMPEKGGLCIIGHPNGEVKKMDLTCIIEPEKREQAVCEELPKYRDLKIIFSIVDMLKRRSIEKLMMGEGKAVNLGTYKTFMYHGSSGSPVFDTEGRVWGLHSAGYDYKVENSTESVIEFAYPLETIIKDYVNALIQENNQEQLRRIHEVAEKNTVLQEVLESVRGGASITEE</sequence>
<feature type="compositionally biased region" description="Polar residues" evidence="1">
    <location>
        <begin position="443"/>
        <end position="452"/>
    </location>
</feature>
<feature type="compositionally biased region" description="Low complexity" evidence="1">
    <location>
        <begin position="453"/>
        <end position="469"/>
    </location>
</feature>
<gene>
    <name evidence="2" type="ORF">XNOV1_A035337</name>
</gene>
<dbReference type="GO" id="GO:0006260">
    <property type="term" value="P:DNA replication"/>
    <property type="evidence" value="ECO:0007669"/>
    <property type="project" value="TreeGrafter"/>
</dbReference>
<dbReference type="GO" id="GO:0000785">
    <property type="term" value="C:chromatin"/>
    <property type="evidence" value="ECO:0007669"/>
    <property type="project" value="TreeGrafter"/>
</dbReference>
<dbReference type="GO" id="GO:0005634">
    <property type="term" value="C:nucleus"/>
    <property type="evidence" value="ECO:0007669"/>
    <property type="project" value="TreeGrafter"/>
</dbReference>
<dbReference type="Gene3D" id="2.40.10.10">
    <property type="entry name" value="Trypsin-like serine proteases"/>
    <property type="match status" value="2"/>
</dbReference>
<reference evidence="2" key="1">
    <citation type="submission" date="2023-08" db="EMBL/GenBank/DDBJ databases">
        <authorList>
            <person name="Alioto T."/>
            <person name="Alioto T."/>
            <person name="Gomez Garrido J."/>
        </authorList>
    </citation>
    <scope>NUCLEOTIDE SEQUENCE</scope>
</reference>
<feature type="compositionally biased region" description="Basic and acidic residues" evidence="1">
    <location>
        <begin position="241"/>
        <end position="250"/>
    </location>
</feature>
<evidence type="ECO:0000313" key="3">
    <source>
        <dbReference type="Proteomes" id="UP001178508"/>
    </source>
</evidence>
<feature type="region of interest" description="Disordered" evidence="1">
    <location>
        <begin position="442"/>
        <end position="473"/>
    </location>
</feature>
<dbReference type="AlphaFoldDB" id="A0AAV1GZW6"/>
<keyword evidence="3" id="KW-1185">Reference proteome</keyword>
<dbReference type="PANTHER" id="PTHR14389:SF3">
    <property type="entry name" value="PROTEIN FAM111A-LIKE"/>
    <property type="match status" value="1"/>
</dbReference>
<dbReference type="PANTHER" id="PTHR14389">
    <property type="entry name" value="SI:CH1073-475A24.1"/>
    <property type="match status" value="1"/>
</dbReference>
<evidence type="ECO:0000313" key="2">
    <source>
        <dbReference type="EMBL" id="CAJ1078589.1"/>
    </source>
</evidence>